<dbReference type="InterPro" id="IPR036188">
    <property type="entry name" value="FAD/NAD-bd_sf"/>
</dbReference>
<dbReference type="Proteomes" id="UP000027746">
    <property type="component" value="Unassembled WGS sequence"/>
</dbReference>
<organism evidence="5 6">
    <name type="scientific">Pseudosulfitobacter pseudonitzschiae</name>
    <dbReference type="NCBI Taxonomy" id="1402135"/>
    <lineage>
        <taxon>Bacteria</taxon>
        <taxon>Pseudomonadati</taxon>
        <taxon>Pseudomonadota</taxon>
        <taxon>Alphaproteobacteria</taxon>
        <taxon>Rhodobacterales</taxon>
        <taxon>Roseobacteraceae</taxon>
        <taxon>Pseudosulfitobacter</taxon>
    </lineage>
</organism>
<dbReference type="GO" id="GO:0050660">
    <property type="term" value="F:flavin adenine dinucleotide binding"/>
    <property type="evidence" value="ECO:0007669"/>
    <property type="project" value="InterPro"/>
</dbReference>
<reference evidence="5 6" key="1">
    <citation type="submission" date="2014-01" db="EMBL/GenBank/DDBJ databases">
        <title>Sulfitobacter sp. H3 (MCCC 1A00686) Genome Sequencing.</title>
        <authorList>
            <person name="Lai Q."/>
            <person name="Hong Z."/>
        </authorList>
    </citation>
    <scope>NUCLEOTIDE SEQUENCE [LARGE SCALE GENOMIC DNA]</scope>
    <source>
        <strain evidence="5 6">H3</strain>
    </source>
</reference>
<evidence type="ECO:0000256" key="2">
    <source>
        <dbReference type="ARBA" id="ARBA00022827"/>
    </source>
</evidence>
<dbReference type="EMBL" id="JAMD01000020">
    <property type="protein sequence ID" value="KEJ94031.1"/>
    <property type="molecule type" value="Genomic_DNA"/>
</dbReference>
<dbReference type="Gene3D" id="3.50.50.60">
    <property type="entry name" value="FAD/NAD(P)-binding domain"/>
    <property type="match status" value="2"/>
</dbReference>
<dbReference type="GO" id="GO:0050661">
    <property type="term" value="F:NADP binding"/>
    <property type="evidence" value="ECO:0007669"/>
    <property type="project" value="InterPro"/>
</dbReference>
<gene>
    <name evidence="5" type="ORF">SUH3_11740</name>
</gene>
<keyword evidence="1" id="KW-0285">Flavoprotein</keyword>
<protein>
    <submittedName>
        <fullName evidence="5">Cyclohexanone monooxygenase</fullName>
    </submittedName>
</protein>
<dbReference type="PANTHER" id="PTHR43098:SF5">
    <property type="entry name" value="DUAL-FUNCTIONAL MONOOXYGENASE_METHYLTRANSFERASE PSOF"/>
    <property type="match status" value="1"/>
</dbReference>
<keyword evidence="5" id="KW-0503">Monooxygenase</keyword>
<evidence type="ECO:0000256" key="4">
    <source>
        <dbReference type="ARBA" id="ARBA00023002"/>
    </source>
</evidence>
<dbReference type="OrthoDB" id="312624at2"/>
<name>A0A073IX78_9RHOB</name>
<comment type="caution">
    <text evidence="5">The sequence shown here is derived from an EMBL/GenBank/DDBJ whole genome shotgun (WGS) entry which is preliminary data.</text>
</comment>
<accession>A0A073IX78</accession>
<proteinExistence type="predicted"/>
<evidence type="ECO:0000313" key="5">
    <source>
        <dbReference type="EMBL" id="KEJ94031.1"/>
    </source>
</evidence>
<evidence type="ECO:0000313" key="6">
    <source>
        <dbReference type="Proteomes" id="UP000027746"/>
    </source>
</evidence>
<dbReference type="RefSeq" id="WP_009804217.1">
    <property type="nucleotide sequence ID" value="NZ_FQVP01000014.1"/>
</dbReference>
<evidence type="ECO:0000256" key="1">
    <source>
        <dbReference type="ARBA" id="ARBA00022630"/>
    </source>
</evidence>
<dbReference type="SMR" id="A0A073IX78"/>
<dbReference type="AlphaFoldDB" id="A0A073IX78"/>
<keyword evidence="4" id="KW-0560">Oxidoreductase</keyword>
<dbReference type="Pfam" id="PF00743">
    <property type="entry name" value="FMO-like"/>
    <property type="match status" value="1"/>
</dbReference>
<sequence length="545" mass="60558">MNIQTENTKTVGADFDAVVIGAGFGGLYAVHKLRNEQGLNVRGYDSASDVGGTWWWNRYPGALSDTESYVYRYSFDKELLRKGRWKTRYLTQPEILEYMNEVADHLDLRRSYKFDTKVDGAHYNEKTGLWNVITDSGETVTAKYLVTGLGLLSATNVPKFKGIDDFKGRILHTGAWPEGVDLSNKRVGIIGTGSTGVQVITATAPIAKHLTVFQRSAQYVVPIGNTPQDDATIAEQKANYDNIWNQVKNSVVAFGFEESAEPAETASPEERERVFEAAWQRGGGFYFMFGTFCDIATSQVANDAAADFIKGKIKQIVKDPKVAEKLTPKDLYAKRPLCGNNYYEVYNRDNVTLADVKADPIAEFTPNGIRLESGEEHELDIVIFATGFDAVDGNYVKMDLRGRGGVTMRDTWKEGPLGYLGMMEVDFPNFFMILGPNGPFTNLPPSIETQVEWIADTICAMEEEGVQSVEPTVEARDAWVGTCREIADMTLFPKAESWIFGANIPGKKNAVMFYMAGIGNYRNAISAVKEEGYTSLIRDRTAEKV</sequence>
<keyword evidence="3" id="KW-0521">NADP</keyword>
<dbReference type="PANTHER" id="PTHR43098">
    <property type="entry name" value="L-ORNITHINE N(5)-MONOOXYGENASE-RELATED"/>
    <property type="match status" value="1"/>
</dbReference>
<dbReference type="SUPFAM" id="SSF51905">
    <property type="entry name" value="FAD/NAD(P)-binding domain"/>
    <property type="match status" value="2"/>
</dbReference>
<dbReference type="InterPro" id="IPR050775">
    <property type="entry name" value="FAD-binding_Monooxygenases"/>
</dbReference>
<dbReference type="InterPro" id="IPR020946">
    <property type="entry name" value="Flavin_mOase-like"/>
</dbReference>
<dbReference type="GO" id="GO:0004499">
    <property type="term" value="F:N,N-dimethylaniline monooxygenase activity"/>
    <property type="evidence" value="ECO:0007669"/>
    <property type="project" value="InterPro"/>
</dbReference>
<keyword evidence="6" id="KW-1185">Reference proteome</keyword>
<evidence type="ECO:0000256" key="3">
    <source>
        <dbReference type="ARBA" id="ARBA00022857"/>
    </source>
</evidence>
<keyword evidence="2" id="KW-0274">FAD</keyword>